<keyword evidence="4 10" id="KW-0808">Transferase</keyword>
<keyword evidence="6 10" id="KW-0274">FAD</keyword>
<evidence type="ECO:0000313" key="14">
    <source>
        <dbReference type="Proteomes" id="UP000186437"/>
    </source>
</evidence>
<comment type="cofactor">
    <cofactor evidence="11">
        <name>Mg(2+)</name>
        <dbReference type="ChEBI" id="CHEBI:18420"/>
    </cofactor>
    <cofactor evidence="11">
        <name>Mn(2+)</name>
        <dbReference type="ChEBI" id="CHEBI:29035"/>
    </cofactor>
    <text evidence="11">Magnesium. Can also use manganese.</text>
</comment>
<keyword evidence="3 10" id="KW-0285">Flavoprotein</keyword>
<keyword evidence="5 10" id="KW-0479">Metal-binding</keyword>
<comment type="similarity">
    <text evidence="10">Belongs to the ApbE family.</text>
</comment>
<evidence type="ECO:0000256" key="1">
    <source>
        <dbReference type="ARBA" id="ARBA00011955"/>
    </source>
</evidence>
<feature type="binding site" evidence="11">
    <location>
        <position position="267"/>
    </location>
    <ligand>
        <name>Mg(2+)</name>
        <dbReference type="ChEBI" id="CHEBI:18420"/>
    </ligand>
</feature>
<dbReference type="OrthoDB" id="9778595at2"/>
<keyword evidence="7 10" id="KW-0460">Magnesium</keyword>
<evidence type="ECO:0000313" key="15">
    <source>
        <dbReference type="Proteomes" id="UP000255213"/>
    </source>
</evidence>
<evidence type="ECO:0000256" key="3">
    <source>
        <dbReference type="ARBA" id="ARBA00022630"/>
    </source>
</evidence>
<evidence type="ECO:0000256" key="11">
    <source>
        <dbReference type="PIRSR" id="PIRSR006268-2"/>
    </source>
</evidence>
<reference evidence="14" key="1">
    <citation type="submission" date="2016-12" db="EMBL/GenBank/DDBJ databases">
        <authorList>
            <person name="Gulvik C.A."/>
        </authorList>
    </citation>
    <scope>NUCLEOTIDE SEQUENCE [LARGE SCALE GENOMIC DNA]</scope>
    <source>
        <strain evidence="14">ATCC 51725</strain>
    </source>
</reference>
<proteinExistence type="inferred from homology"/>
<dbReference type="Pfam" id="PF02424">
    <property type="entry name" value="ApbE"/>
    <property type="match status" value="1"/>
</dbReference>
<dbReference type="Proteomes" id="UP000255213">
    <property type="component" value="Unassembled WGS sequence"/>
</dbReference>
<dbReference type="EC" id="2.7.1.180" evidence="1 10"/>
<evidence type="ECO:0000256" key="2">
    <source>
        <dbReference type="ARBA" id="ARBA00016337"/>
    </source>
</evidence>
<organism evidence="12 14">
    <name type="scientific">Streptococcus acidominimus</name>
    <dbReference type="NCBI Taxonomy" id="1326"/>
    <lineage>
        <taxon>Bacteria</taxon>
        <taxon>Bacillati</taxon>
        <taxon>Bacillota</taxon>
        <taxon>Bacilli</taxon>
        <taxon>Lactobacillales</taxon>
        <taxon>Streptococcaceae</taxon>
        <taxon>Streptococcus</taxon>
    </lineage>
</organism>
<dbReference type="Gene3D" id="3.10.520.10">
    <property type="entry name" value="ApbE-like domains"/>
    <property type="match status" value="1"/>
</dbReference>
<sequence length="360" mass="39730">MQASSRCIRLMGTLIEVKIWHQEPEHILDQVEALLYLYKERFSANDLTSELMEVNLNAGVQAVPVAADLFDLIALGKHHSCAPHSRLNITIGPLVQAWRIGFTDARVPSQEEIEEKRALINPWDIELDEDEQSIYLKKEGMAIDLGALAKGYVADRIVEHLERMGVSSGLINLGGNVRTFGNAHHHADGLWRIGLQDPKLPRGNNLVLLKQAVGSVVTSGIYERTLTYEGKTYHHILDRQTGYPVASDLASLTIVSKESIDGEIWTTRLFGSALQDIYQGVVGEAGLEAIIITKDDRVMITPGLQGCILLRDKEQTKEVSYQVRDRLDTRYLETDTDAGASQGAFGAKMPTDASSGASIQ</sequence>
<dbReference type="PANTHER" id="PTHR30040:SF2">
    <property type="entry name" value="FAD:PROTEIN FMN TRANSFERASE"/>
    <property type="match status" value="1"/>
</dbReference>
<protein>
    <recommendedName>
        <fullName evidence="2 10">FAD:protein FMN transferase</fullName>
        <ecNumber evidence="1 10">2.7.1.180</ecNumber>
    </recommendedName>
    <alternativeName>
        <fullName evidence="8 10">Flavin transferase</fullName>
    </alternativeName>
</protein>
<keyword evidence="14" id="KW-1185">Reference proteome</keyword>
<keyword evidence="13" id="KW-0449">Lipoprotein</keyword>
<dbReference type="AlphaFoldDB" id="A0A1Q8ECV8"/>
<dbReference type="PIRSF" id="PIRSF006268">
    <property type="entry name" value="ApbE"/>
    <property type="match status" value="1"/>
</dbReference>
<accession>A0A1Q8ECV8</accession>
<evidence type="ECO:0000313" key="13">
    <source>
        <dbReference type="EMBL" id="SUN08234.1"/>
    </source>
</evidence>
<evidence type="ECO:0000256" key="8">
    <source>
        <dbReference type="ARBA" id="ARBA00031306"/>
    </source>
</evidence>
<name>A0A1Q8ECV8_STRAI</name>
<reference evidence="13 15" key="3">
    <citation type="submission" date="2018-06" db="EMBL/GenBank/DDBJ databases">
        <authorList>
            <consortium name="Pathogen Informatics"/>
            <person name="Doyle S."/>
        </authorList>
    </citation>
    <scope>NUCLEOTIDE SEQUENCE [LARGE SCALE GENOMIC DNA]</scope>
    <source>
        <strain evidence="13 15">NCTC12957</strain>
    </source>
</reference>
<evidence type="ECO:0000256" key="9">
    <source>
        <dbReference type="ARBA" id="ARBA00048540"/>
    </source>
</evidence>
<dbReference type="GO" id="GO:0046872">
    <property type="term" value="F:metal ion binding"/>
    <property type="evidence" value="ECO:0007669"/>
    <property type="project" value="UniProtKB-UniRule"/>
</dbReference>
<feature type="binding site" evidence="11">
    <location>
        <position position="147"/>
    </location>
    <ligand>
        <name>Mg(2+)</name>
        <dbReference type="ChEBI" id="CHEBI:18420"/>
    </ligand>
</feature>
<dbReference type="PANTHER" id="PTHR30040">
    <property type="entry name" value="THIAMINE BIOSYNTHESIS LIPOPROTEIN APBE"/>
    <property type="match status" value="1"/>
</dbReference>
<evidence type="ECO:0000256" key="4">
    <source>
        <dbReference type="ARBA" id="ARBA00022679"/>
    </source>
</evidence>
<dbReference type="Proteomes" id="UP000186437">
    <property type="component" value="Unassembled WGS sequence"/>
</dbReference>
<comment type="catalytic activity">
    <reaction evidence="9 10">
        <text>L-threonyl-[protein] + FAD = FMN-L-threonyl-[protein] + AMP + H(+)</text>
        <dbReference type="Rhea" id="RHEA:36847"/>
        <dbReference type="Rhea" id="RHEA-COMP:11060"/>
        <dbReference type="Rhea" id="RHEA-COMP:11061"/>
        <dbReference type="ChEBI" id="CHEBI:15378"/>
        <dbReference type="ChEBI" id="CHEBI:30013"/>
        <dbReference type="ChEBI" id="CHEBI:57692"/>
        <dbReference type="ChEBI" id="CHEBI:74257"/>
        <dbReference type="ChEBI" id="CHEBI:456215"/>
        <dbReference type="EC" id="2.7.1.180"/>
    </reaction>
</comment>
<dbReference type="InterPro" id="IPR024932">
    <property type="entry name" value="ApbE"/>
</dbReference>
<dbReference type="GO" id="GO:0016740">
    <property type="term" value="F:transferase activity"/>
    <property type="evidence" value="ECO:0007669"/>
    <property type="project" value="UniProtKB-UniRule"/>
</dbReference>
<evidence type="ECO:0000256" key="6">
    <source>
        <dbReference type="ARBA" id="ARBA00022827"/>
    </source>
</evidence>
<evidence type="ECO:0000256" key="7">
    <source>
        <dbReference type="ARBA" id="ARBA00022842"/>
    </source>
</evidence>
<dbReference type="EMBL" id="UHEN01000001">
    <property type="protein sequence ID" value="SUN08234.1"/>
    <property type="molecule type" value="Genomic_DNA"/>
</dbReference>
<gene>
    <name evidence="13" type="primary">apbE_1</name>
    <name evidence="12" type="ORF">BU200_06405</name>
    <name evidence="13" type="ORF">NCTC12957_01824</name>
</gene>
<reference evidence="12" key="2">
    <citation type="submission" date="2016-12" db="EMBL/GenBank/DDBJ databases">
        <authorList>
            <person name="Song W.-J."/>
            <person name="Kurnit D.M."/>
        </authorList>
    </citation>
    <scope>NUCLEOTIDE SEQUENCE [LARGE SCALE GENOMIC DNA]</scope>
    <source>
        <strain evidence="12">ATCC 51725</strain>
    </source>
</reference>
<evidence type="ECO:0000256" key="5">
    <source>
        <dbReference type="ARBA" id="ARBA00022723"/>
    </source>
</evidence>
<dbReference type="EMBL" id="MSJL01000025">
    <property type="protein sequence ID" value="OLF49631.1"/>
    <property type="molecule type" value="Genomic_DNA"/>
</dbReference>
<dbReference type="InterPro" id="IPR003374">
    <property type="entry name" value="ApbE-like_sf"/>
</dbReference>
<evidence type="ECO:0000256" key="10">
    <source>
        <dbReference type="PIRNR" id="PIRNR006268"/>
    </source>
</evidence>
<dbReference type="SUPFAM" id="SSF143631">
    <property type="entry name" value="ApbE-like"/>
    <property type="match status" value="1"/>
</dbReference>
<evidence type="ECO:0000313" key="12">
    <source>
        <dbReference type="EMBL" id="OLF49631.1"/>
    </source>
</evidence>